<keyword evidence="2" id="KW-0812">Transmembrane</keyword>
<gene>
    <name evidence="3" type="ORF">BRAN1462_LOCUS20587</name>
</gene>
<evidence type="ECO:0000313" key="3">
    <source>
        <dbReference type="EMBL" id="CAD9554426.1"/>
    </source>
</evidence>
<accession>A0A7S2JQ53</accession>
<name>A0A7S2JQ53_9DINO</name>
<organism evidence="3">
    <name type="scientific">Zooxanthella nutricula</name>
    <dbReference type="NCBI Taxonomy" id="1333877"/>
    <lineage>
        <taxon>Eukaryota</taxon>
        <taxon>Sar</taxon>
        <taxon>Alveolata</taxon>
        <taxon>Dinophyceae</taxon>
        <taxon>Peridiniales</taxon>
        <taxon>Peridiniales incertae sedis</taxon>
        <taxon>Zooxanthella</taxon>
    </lineage>
</organism>
<feature type="transmembrane region" description="Helical" evidence="2">
    <location>
        <begin position="53"/>
        <end position="78"/>
    </location>
</feature>
<dbReference type="EMBL" id="HBGW01032616">
    <property type="protein sequence ID" value="CAD9554426.1"/>
    <property type="molecule type" value="Transcribed_RNA"/>
</dbReference>
<proteinExistence type="predicted"/>
<sequence>MRQRPPGGELADGCLASAQGSLGCAGRCGCRWHEGCFAKTVGGCDVGICTTSAAILVIMSLAVFFAALGVVIVCRYCWQRCEPGFEEGFPERHRQAATSQARGPPERREDRHPDDGGSAAVGEES</sequence>
<feature type="region of interest" description="Disordered" evidence="1">
    <location>
        <begin position="92"/>
        <end position="125"/>
    </location>
</feature>
<dbReference type="PROSITE" id="PS51257">
    <property type="entry name" value="PROKAR_LIPOPROTEIN"/>
    <property type="match status" value="1"/>
</dbReference>
<reference evidence="3" key="1">
    <citation type="submission" date="2021-01" db="EMBL/GenBank/DDBJ databases">
        <authorList>
            <person name="Corre E."/>
            <person name="Pelletier E."/>
            <person name="Niang G."/>
            <person name="Scheremetjew M."/>
            <person name="Finn R."/>
            <person name="Kale V."/>
            <person name="Holt S."/>
            <person name="Cochrane G."/>
            <person name="Meng A."/>
            <person name="Brown T."/>
            <person name="Cohen L."/>
        </authorList>
    </citation>
    <scope>NUCLEOTIDE SEQUENCE</scope>
    <source>
        <strain evidence="3">RCC3387</strain>
    </source>
</reference>
<evidence type="ECO:0000256" key="1">
    <source>
        <dbReference type="SAM" id="MobiDB-lite"/>
    </source>
</evidence>
<feature type="compositionally biased region" description="Basic and acidic residues" evidence="1">
    <location>
        <begin position="104"/>
        <end position="115"/>
    </location>
</feature>
<protein>
    <submittedName>
        <fullName evidence="3">Uncharacterized protein</fullName>
    </submittedName>
</protein>
<dbReference type="AlphaFoldDB" id="A0A7S2JQ53"/>
<keyword evidence="2" id="KW-0472">Membrane</keyword>
<keyword evidence="2" id="KW-1133">Transmembrane helix</keyword>
<evidence type="ECO:0000256" key="2">
    <source>
        <dbReference type="SAM" id="Phobius"/>
    </source>
</evidence>